<keyword evidence="12" id="KW-1185">Reference proteome</keyword>
<dbReference type="InterPro" id="IPR007533">
    <property type="entry name" value="Cyt_c_oxidase_assmbl_CtaG"/>
</dbReference>
<keyword evidence="7 10" id="KW-1133">Transmembrane helix</keyword>
<dbReference type="PIRSF" id="PIRSF005413">
    <property type="entry name" value="COX11"/>
    <property type="match status" value="1"/>
</dbReference>
<dbReference type="Gene3D" id="2.60.370.10">
    <property type="entry name" value="Ctag/Cox11"/>
    <property type="match status" value="1"/>
</dbReference>
<dbReference type="Proteomes" id="UP000245539">
    <property type="component" value="Unassembled WGS sequence"/>
</dbReference>
<evidence type="ECO:0000256" key="10">
    <source>
        <dbReference type="SAM" id="Phobius"/>
    </source>
</evidence>
<dbReference type="NCBIfam" id="NF003465">
    <property type="entry name" value="PRK05089.1"/>
    <property type="match status" value="1"/>
</dbReference>
<keyword evidence="5 10" id="KW-0812">Transmembrane</keyword>
<dbReference type="PANTHER" id="PTHR21320">
    <property type="entry name" value="CYTOCHROME C OXIDASE ASSEMBLY PROTEIN COX11-RELATED"/>
    <property type="match status" value="1"/>
</dbReference>
<evidence type="ECO:0000256" key="4">
    <source>
        <dbReference type="ARBA" id="ARBA00015384"/>
    </source>
</evidence>
<evidence type="ECO:0000256" key="3">
    <source>
        <dbReference type="ARBA" id="ARBA00009620"/>
    </source>
</evidence>
<reference evidence="11 12" key="1">
    <citation type="submission" date="2018-05" db="EMBL/GenBank/DDBJ databases">
        <title>Leucothrix arctica sp. nov., isolated from Arctic seawater.</title>
        <authorList>
            <person name="Choi A."/>
            <person name="Baek K."/>
        </authorList>
    </citation>
    <scope>NUCLEOTIDE SEQUENCE [LARGE SCALE GENOMIC DNA]</scope>
    <source>
        <strain evidence="11 12">JCM 18388</strain>
    </source>
</reference>
<evidence type="ECO:0000256" key="7">
    <source>
        <dbReference type="ARBA" id="ARBA00022989"/>
    </source>
</evidence>
<accession>A0A317CKS5</accession>
<proteinExistence type="inferred from homology"/>
<comment type="subcellular location">
    <subcellularLocation>
        <location evidence="2">Cell inner membrane</location>
        <topology evidence="2">Single-pass type II membrane protein</topology>
        <orientation evidence="2">Periplasmic side</orientation>
    </subcellularLocation>
</comment>
<evidence type="ECO:0000256" key="6">
    <source>
        <dbReference type="ARBA" id="ARBA00022968"/>
    </source>
</evidence>
<sequence>MNKRVGKSFWVKLVFIPVAMFGFAFALVPLYNILCDITGFNGRTTNSSYQNVSTYEIDESRTVMVDFAAAVAPGFPVNFKPKQSQMEVVPGKVYTMVYLAENRSDEAIVGQAVPSVAPSQAATHFKKLECFCFTRQEFKAREPVEMPVRFVVEPALDQNVQNVTLSYNFFRIQPDA</sequence>
<protein>
    <recommendedName>
        <fullName evidence="4">Cytochrome c oxidase assembly protein CtaG</fullName>
    </recommendedName>
</protein>
<evidence type="ECO:0000313" key="12">
    <source>
        <dbReference type="Proteomes" id="UP000245539"/>
    </source>
</evidence>
<name>A0A317CKS5_9GAMM</name>
<evidence type="ECO:0000313" key="11">
    <source>
        <dbReference type="EMBL" id="PWQ99184.1"/>
    </source>
</evidence>
<dbReference type="PANTHER" id="PTHR21320:SF3">
    <property type="entry name" value="CYTOCHROME C OXIDASE ASSEMBLY PROTEIN COX11, MITOCHONDRIAL-RELATED"/>
    <property type="match status" value="1"/>
</dbReference>
<keyword evidence="6" id="KW-0735">Signal-anchor</keyword>
<dbReference type="GO" id="GO:0005886">
    <property type="term" value="C:plasma membrane"/>
    <property type="evidence" value="ECO:0007669"/>
    <property type="project" value="UniProtKB-SubCell"/>
</dbReference>
<evidence type="ECO:0000256" key="1">
    <source>
        <dbReference type="ARBA" id="ARBA00004007"/>
    </source>
</evidence>
<comment type="caution">
    <text evidence="11">The sequence shown here is derived from an EMBL/GenBank/DDBJ whole genome shotgun (WGS) entry which is preliminary data.</text>
</comment>
<dbReference type="AlphaFoldDB" id="A0A317CKS5"/>
<organism evidence="11 12">
    <name type="scientific">Leucothrix pacifica</name>
    <dbReference type="NCBI Taxonomy" id="1247513"/>
    <lineage>
        <taxon>Bacteria</taxon>
        <taxon>Pseudomonadati</taxon>
        <taxon>Pseudomonadota</taxon>
        <taxon>Gammaproteobacteria</taxon>
        <taxon>Thiotrichales</taxon>
        <taxon>Thiotrichaceae</taxon>
        <taxon>Leucothrix</taxon>
    </lineage>
</organism>
<dbReference type="EMBL" id="QGKM01000013">
    <property type="protein sequence ID" value="PWQ99184.1"/>
    <property type="molecule type" value="Genomic_DNA"/>
</dbReference>
<evidence type="ECO:0000256" key="2">
    <source>
        <dbReference type="ARBA" id="ARBA00004382"/>
    </source>
</evidence>
<comment type="similarity">
    <text evidence="3">Belongs to the COX11/CtaG family.</text>
</comment>
<evidence type="ECO:0000256" key="8">
    <source>
        <dbReference type="ARBA" id="ARBA00023008"/>
    </source>
</evidence>
<dbReference type="GO" id="GO:0005507">
    <property type="term" value="F:copper ion binding"/>
    <property type="evidence" value="ECO:0007669"/>
    <property type="project" value="InterPro"/>
</dbReference>
<keyword evidence="8" id="KW-0186">Copper</keyword>
<feature type="transmembrane region" description="Helical" evidence="10">
    <location>
        <begin position="9"/>
        <end position="31"/>
    </location>
</feature>
<evidence type="ECO:0000256" key="9">
    <source>
        <dbReference type="ARBA" id="ARBA00023136"/>
    </source>
</evidence>
<dbReference type="Pfam" id="PF04442">
    <property type="entry name" value="CtaG_Cox11"/>
    <property type="match status" value="1"/>
</dbReference>
<comment type="function">
    <text evidence="1">Exerts its effect at some terminal stage of cytochrome c oxidase synthesis, probably by being involved in the insertion of the copper B into subunit I.</text>
</comment>
<evidence type="ECO:0000256" key="5">
    <source>
        <dbReference type="ARBA" id="ARBA00022692"/>
    </source>
</evidence>
<gene>
    <name evidence="11" type="ORF">DKW60_07080</name>
</gene>
<dbReference type="OrthoDB" id="9804841at2"/>
<keyword evidence="9 10" id="KW-0472">Membrane</keyword>
<dbReference type="SUPFAM" id="SSF110111">
    <property type="entry name" value="Ctag/Cox11"/>
    <property type="match status" value="1"/>
</dbReference>
<dbReference type="RefSeq" id="WP_109836945.1">
    <property type="nucleotide sequence ID" value="NZ_QGKM01000013.1"/>
</dbReference>
<dbReference type="InterPro" id="IPR023471">
    <property type="entry name" value="CtaG/Cox11_dom_sf"/>
</dbReference>